<dbReference type="OrthoDB" id="371677at2157"/>
<evidence type="ECO:0000256" key="1">
    <source>
        <dbReference type="ARBA" id="ARBA00022801"/>
    </source>
</evidence>
<dbReference type="PROSITE" id="PS51635">
    <property type="entry name" value="PNPLA"/>
    <property type="match status" value="1"/>
</dbReference>
<dbReference type="AlphaFoldDB" id="A0A1H9BB55"/>
<dbReference type="PANTHER" id="PTHR14226">
    <property type="entry name" value="NEUROPATHY TARGET ESTERASE/SWISS CHEESE D.MELANOGASTER"/>
    <property type="match status" value="1"/>
</dbReference>
<evidence type="ECO:0000256" key="3">
    <source>
        <dbReference type="ARBA" id="ARBA00023098"/>
    </source>
</evidence>
<dbReference type="Pfam" id="PF01734">
    <property type="entry name" value="Patatin"/>
    <property type="match status" value="1"/>
</dbReference>
<dbReference type="GO" id="GO:0016787">
    <property type="term" value="F:hydrolase activity"/>
    <property type="evidence" value="ECO:0007669"/>
    <property type="project" value="UniProtKB-KW"/>
</dbReference>
<evidence type="ECO:0000259" key="4">
    <source>
        <dbReference type="PROSITE" id="PS51635"/>
    </source>
</evidence>
<name>A0A1H9BB55_9EURY</name>
<dbReference type="STRING" id="1186196.SAMN04489841_0692"/>
<keyword evidence="1" id="KW-0378">Hydrolase</keyword>
<keyword evidence="6" id="KW-1185">Reference proteome</keyword>
<gene>
    <name evidence="5" type="ORF">SAMN04489841_0692</name>
</gene>
<evidence type="ECO:0000313" key="5">
    <source>
        <dbReference type="EMBL" id="SEP86226.1"/>
    </source>
</evidence>
<dbReference type="GO" id="GO:0016042">
    <property type="term" value="P:lipid catabolic process"/>
    <property type="evidence" value="ECO:0007669"/>
    <property type="project" value="UniProtKB-KW"/>
</dbReference>
<evidence type="ECO:0000313" key="6">
    <source>
        <dbReference type="Proteomes" id="UP000199114"/>
    </source>
</evidence>
<organism evidence="5 6">
    <name type="scientific">Natrinema salaciae</name>
    <dbReference type="NCBI Taxonomy" id="1186196"/>
    <lineage>
        <taxon>Archaea</taxon>
        <taxon>Methanobacteriati</taxon>
        <taxon>Methanobacteriota</taxon>
        <taxon>Stenosarchaea group</taxon>
        <taxon>Halobacteria</taxon>
        <taxon>Halobacteriales</taxon>
        <taxon>Natrialbaceae</taxon>
        <taxon>Natrinema</taxon>
    </lineage>
</organism>
<dbReference type="SUPFAM" id="SSF52151">
    <property type="entry name" value="FabD/lysophospholipase-like"/>
    <property type="match status" value="1"/>
</dbReference>
<dbReference type="InterPro" id="IPR050301">
    <property type="entry name" value="NTE"/>
</dbReference>
<protein>
    <submittedName>
        <fullName evidence="5">NTE family protein</fullName>
    </submittedName>
</protein>
<dbReference type="PANTHER" id="PTHR14226:SF78">
    <property type="entry name" value="SLR0060 PROTEIN"/>
    <property type="match status" value="1"/>
</dbReference>
<dbReference type="InterPro" id="IPR016035">
    <property type="entry name" value="Acyl_Trfase/lysoPLipase"/>
</dbReference>
<dbReference type="EMBL" id="FOFD01000001">
    <property type="protein sequence ID" value="SEP86226.1"/>
    <property type="molecule type" value="Genomic_DNA"/>
</dbReference>
<dbReference type="InterPro" id="IPR002641">
    <property type="entry name" value="PNPLA_dom"/>
</dbReference>
<accession>A0A1H9BB55</accession>
<dbReference type="RefSeq" id="WP_090613451.1">
    <property type="nucleotide sequence ID" value="NZ_FOFD01000001.1"/>
</dbReference>
<sequence>MSAGIDTDDVTRVAIACQGGGSHTAYTAGVLKRLLGEHDDRSYELIGLSGTSGGAVCATAAWYGFLDGGADRAIETLEGIWRDFSARSPFDRIANEWTVKLAQFAAHGGPLMMLSPYELPFTSSGRDRFLSTLEAHIEFDRVPELAAAADVELIVGAADVSEGKFDTFRNEAVTAEAVLASAAIPTLFEAVEIDGHWYWDGLFSQNPPIRDFLTVPDDPGEKPDEIWIVQINPKRRETVPKSVEDISDRRNELAGNLSLYQEVYFIEQVNKLIDRGSLPAEYKQVEVRKIDLGGSLSAPSKLDRDPEFIDTLIRRGERSAERFLEGWSRGSRSNAGQS</sequence>
<evidence type="ECO:0000256" key="2">
    <source>
        <dbReference type="ARBA" id="ARBA00022963"/>
    </source>
</evidence>
<dbReference type="Gene3D" id="3.40.1090.10">
    <property type="entry name" value="Cytosolic phospholipase A2 catalytic domain"/>
    <property type="match status" value="2"/>
</dbReference>
<keyword evidence="2" id="KW-0442">Lipid degradation</keyword>
<keyword evidence="3" id="KW-0443">Lipid metabolism</keyword>
<proteinExistence type="predicted"/>
<feature type="domain" description="PNPLA" evidence="4">
    <location>
        <begin position="15"/>
        <end position="213"/>
    </location>
</feature>
<reference evidence="6" key="1">
    <citation type="submission" date="2016-10" db="EMBL/GenBank/DDBJ databases">
        <authorList>
            <person name="Varghese N."/>
            <person name="Submissions S."/>
        </authorList>
    </citation>
    <scope>NUCLEOTIDE SEQUENCE [LARGE SCALE GENOMIC DNA]</scope>
    <source>
        <strain evidence="6">DSM 25055</strain>
    </source>
</reference>
<dbReference type="Proteomes" id="UP000199114">
    <property type="component" value="Unassembled WGS sequence"/>
</dbReference>